<gene>
    <name evidence="1" type="ordered locus">Clos_0887</name>
</gene>
<organism evidence="1 2">
    <name type="scientific">Alkaliphilus oremlandii (strain OhILAs)</name>
    <name type="common">Clostridium oremlandii (strain OhILAs)</name>
    <dbReference type="NCBI Taxonomy" id="350688"/>
    <lineage>
        <taxon>Bacteria</taxon>
        <taxon>Bacillati</taxon>
        <taxon>Bacillota</taxon>
        <taxon>Clostridia</taxon>
        <taxon>Peptostreptococcales</taxon>
        <taxon>Natronincolaceae</taxon>
        <taxon>Alkaliphilus</taxon>
    </lineage>
</organism>
<dbReference type="OrthoDB" id="2607391at2"/>
<dbReference type="EMBL" id="CP000853">
    <property type="protein sequence ID" value="ABW18434.1"/>
    <property type="molecule type" value="Genomic_DNA"/>
</dbReference>
<dbReference type="InterPro" id="IPR029016">
    <property type="entry name" value="GAF-like_dom_sf"/>
</dbReference>
<dbReference type="Proteomes" id="UP000000269">
    <property type="component" value="Chromosome"/>
</dbReference>
<proteinExistence type="predicted"/>
<evidence type="ECO:0000313" key="2">
    <source>
        <dbReference type="Proteomes" id="UP000000269"/>
    </source>
</evidence>
<keyword evidence="2" id="KW-1185">Reference proteome</keyword>
<evidence type="ECO:0000313" key="1">
    <source>
        <dbReference type="EMBL" id="ABW18434.1"/>
    </source>
</evidence>
<reference evidence="2" key="1">
    <citation type="submission" date="2007-10" db="EMBL/GenBank/DDBJ databases">
        <title>Complete genome of Alkaliphilus oremlandii OhILAs.</title>
        <authorList>
            <person name="Copeland A."/>
            <person name="Lucas S."/>
            <person name="Lapidus A."/>
            <person name="Barry K."/>
            <person name="Detter J.C."/>
            <person name="Glavina del Rio T."/>
            <person name="Hammon N."/>
            <person name="Israni S."/>
            <person name="Dalin E."/>
            <person name="Tice H."/>
            <person name="Pitluck S."/>
            <person name="Chain P."/>
            <person name="Malfatti S."/>
            <person name="Shin M."/>
            <person name="Vergez L."/>
            <person name="Schmutz J."/>
            <person name="Larimer F."/>
            <person name="Land M."/>
            <person name="Hauser L."/>
            <person name="Kyrpides N."/>
            <person name="Mikhailova N."/>
            <person name="Stolz J.F."/>
            <person name="Dawson A."/>
            <person name="Fisher E."/>
            <person name="Crable B."/>
            <person name="Perera E."/>
            <person name="Lisak J."/>
            <person name="Ranganathan M."/>
            <person name="Basu P."/>
            <person name="Richardson P."/>
        </authorList>
    </citation>
    <scope>NUCLEOTIDE SEQUENCE [LARGE SCALE GENOMIC DNA]</scope>
    <source>
        <strain evidence="2">OhILAs</strain>
    </source>
</reference>
<name>A8MEV5_ALKOO</name>
<dbReference type="RefSeq" id="WP_012158746.1">
    <property type="nucleotide sequence ID" value="NC_009922.1"/>
</dbReference>
<dbReference type="AlphaFoldDB" id="A8MEV5"/>
<protein>
    <recommendedName>
        <fullName evidence="3">GAF domain-containing protein</fullName>
    </recommendedName>
</protein>
<evidence type="ECO:0008006" key="3">
    <source>
        <dbReference type="Google" id="ProtNLM"/>
    </source>
</evidence>
<dbReference type="STRING" id="350688.Clos_0887"/>
<dbReference type="Gene3D" id="3.30.450.40">
    <property type="match status" value="1"/>
</dbReference>
<sequence>MIEVLKNMFNEIGSVVELEEIAYLTIENGELIPIYKNDTEFLPLQKWIDFHKEYRSFVKDAEFLMKLVETKSLCAIHNTDHLDTKPTEFKVLDIRSIYLFPIIKKDTVVAVVDMAFIKKNYVLSEEQIKQCEHIINKNIHMLIEN</sequence>
<dbReference type="HOGENOM" id="CLU_1782796_0_0_9"/>
<accession>A8MEV5</accession>
<dbReference type="eggNOG" id="ENOG5033Y1X">
    <property type="taxonomic scope" value="Bacteria"/>
</dbReference>
<dbReference type="KEGG" id="aoe:Clos_0887"/>